<dbReference type="SMART" id="SM00861">
    <property type="entry name" value="Transket_pyr"/>
    <property type="match status" value="1"/>
</dbReference>
<keyword evidence="3" id="KW-0786">Thiamine pyrophosphate</keyword>
<sequence>MGKATREAYGQALAKIGKENTNIIVLDADLSKSTKTDVFKQEFPERFFNVGIAEQNLISVGAGLAAAGKVPFVSSFAMFATGRAFEQIRNAVCYPKLNVKICATHAGITVGEDGATHQSLEDIACMRVLPNMTVVVPADEKETESVIRWAATYEGPVYVRLGRASVDDTTPDNYQFVPGKSQQLIDGTMATIIACGALVGPAMEASRQLANKNISVRVINMASIKPIDKEAIIRAARETGAIVTAEEHNRIGGFSAAVAEVVVTEAPVPMQFVGVQDTFGESGTPKELMAKYGLTAEHIVAAVEAVIAKK</sequence>
<name>A0A096ALH2_9FIRM</name>
<gene>
    <name evidence="5" type="ORF">HMPREF0872_04910</name>
</gene>
<protein>
    <submittedName>
        <fullName evidence="5">Transketolase</fullName>
    </submittedName>
</protein>
<dbReference type="eggNOG" id="COG3958">
    <property type="taxonomic scope" value="Bacteria"/>
</dbReference>
<comment type="similarity">
    <text evidence="2">Belongs to the transketolase family.</text>
</comment>
<dbReference type="Pfam" id="PF02779">
    <property type="entry name" value="Transket_pyr"/>
    <property type="match status" value="1"/>
</dbReference>
<dbReference type="CDD" id="cd07033">
    <property type="entry name" value="TPP_PYR_DXS_TK_like"/>
    <property type="match status" value="1"/>
</dbReference>
<dbReference type="InterPro" id="IPR051157">
    <property type="entry name" value="PDH/Transketolase"/>
</dbReference>
<dbReference type="EMBL" id="JRNT01000009">
    <property type="protein sequence ID" value="KGF47501.1"/>
    <property type="molecule type" value="Genomic_DNA"/>
</dbReference>
<dbReference type="AlphaFoldDB" id="A0A096ALH2"/>
<dbReference type="Gene3D" id="3.40.50.970">
    <property type="match status" value="1"/>
</dbReference>
<dbReference type="SUPFAM" id="SSF52518">
    <property type="entry name" value="Thiamin diphosphate-binding fold (THDP-binding)"/>
    <property type="match status" value="1"/>
</dbReference>
<dbReference type="PANTHER" id="PTHR43825">
    <property type="entry name" value="PYRUVATE DEHYDROGENASE E1 COMPONENT"/>
    <property type="match status" value="1"/>
</dbReference>
<dbReference type="InterPro" id="IPR033248">
    <property type="entry name" value="Transketolase_C"/>
</dbReference>
<organism evidence="5 6">
    <name type="scientific">Veillonella montpellierensis DNF00314</name>
    <dbReference type="NCBI Taxonomy" id="1401067"/>
    <lineage>
        <taxon>Bacteria</taxon>
        <taxon>Bacillati</taxon>
        <taxon>Bacillota</taxon>
        <taxon>Negativicutes</taxon>
        <taxon>Veillonellales</taxon>
        <taxon>Veillonellaceae</taxon>
        <taxon>Veillonella</taxon>
    </lineage>
</organism>
<dbReference type="Proteomes" id="UP000029628">
    <property type="component" value="Unassembled WGS sequence"/>
</dbReference>
<evidence type="ECO:0000256" key="1">
    <source>
        <dbReference type="ARBA" id="ARBA00001964"/>
    </source>
</evidence>
<dbReference type="InterPro" id="IPR005475">
    <property type="entry name" value="Transketolase-like_Pyr-bd"/>
</dbReference>
<dbReference type="PANTHER" id="PTHR43825:SF1">
    <property type="entry name" value="TRANSKETOLASE-LIKE PYRIMIDINE-BINDING DOMAIN-CONTAINING PROTEIN"/>
    <property type="match status" value="1"/>
</dbReference>
<reference evidence="5 6" key="1">
    <citation type="submission" date="2014-07" db="EMBL/GenBank/DDBJ databases">
        <authorList>
            <person name="McCorrison J."/>
            <person name="Sanka R."/>
            <person name="Torralba M."/>
            <person name="Gillis M."/>
            <person name="Haft D.H."/>
            <person name="Methe B."/>
            <person name="Sutton G."/>
            <person name="Nelson K.E."/>
        </authorList>
    </citation>
    <scope>NUCLEOTIDE SEQUENCE [LARGE SCALE GENOMIC DNA]</scope>
    <source>
        <strain evidence="5 6">DNF00314</strain>
    </source>
</reference>
<evidence type="ECO:0000313" key="5">
    <source>
        <dbReference type="EMBL" id="KGF47501.1"/>
    </source>
</evidence>
<dbReference type="Gene3D" id="3.40.50.920">
    <property type="match status" value="1"/>
</dbReference>
<evidence type="ECO:0000259" key="4">
    <source>
        <dbReference type="SMART" id="SM00861"/>
    </source>
</evidence>
<dbReference type="SUPFAM" id="SSF52922">
    <property type="entry name" value="TK C-terminal domain-like"/>
    <property type="match status" value="1"/>
</dbReference>
<comment type="cofactor">
    <cofactor evidence="1">
        <name>thiamine diphosphate</name>
        <dbReference type="ChEBI" id="CHEBI:58937"/>
    </cofactor>
</comment>
<evidence type="ECO:0000256" key="3">
    <source>
        <dbReference type="ARBA" id="ARBA00023052"/>
    </source>
</evidence>
<evidence type="ECO:0000256" key="2">
    <source>
        <dbReference type="ARBA" id="ARBA00007131"/>
    </source>
</evidence>
<keyword evidence="6" id="KW-1185">Reference proteome</keyword>
<dbReference type="Pfam" id="PF02780">
    <property type="entry name" value="Transketolase_C"/>
    <property type="match status" value="1"/>
</dbReference>
<dbReference type="InterPro" id="IPR009014">
    <property type="entry name" value="Transketo_C/PFOR_II"/>
</dbReference>
<evidence type="ECO:0000313" key="6">
    <source>
        <dbReference type="Proteomes" id="UP000029628"/>
    </source>
</evidence>
<dbReference type="FunFam" id="3.40.50.970:FF:000129">
    <property type="entry name" value="Transketolase"/>
    <property type="match status" value="1"/>
</dbReference>
<comment type="caution">
    <text evidence="5">The sequence shown here is derived from an EMBL/GenBank/DDBJ whole genome shotgun (WGS) entry which is preliminary data.</text>
</comment>
<proteinExistence type="inferred from homology"/>
<feature type="domain" description="Transketolase-like pyrimidine-binding" evidence="4">
    <location>
        <begin position="3"/>
        <end position="168"/>
    </location>
</feature>
<accession>A0A096ALH2</accession>
<dbReference type="RefSeq" id="WP_038152458.1">
    <property type="nucleotide sequence ID" value="NZ_JRNT01000009.1"/>
</dbReference>
<dbReference type="InterPro" id="IPR029061">
    <property type="entry name" value="THDP-binding"/>
</dbReference>